<evidence type="ECO:0000256" key="5">
    <source>
        <dbReference type="ARBA" id="ARBA00024227"/>
    </source>
</evidence>
<sequence length="277" mass="29741">MIPVPLDAEQLRRELVQRGPYAALDVVTVTGSTNSDLASAASGGAADRTVLLTEEQTAGRGRLNRRWYSPRYRALQLSVLLRPELPQRGLGWLPLLTGVALAETVNRASPGRAALKWPNDLLLRTGSGWGKAAGILAEVVAAPDGLAVVVGMGINVHHRQEELPPPVPDALPATSLALAGVEVDRTEFAVRLLTAFAETEQLWRRHAGDVQASGLLDRYRGLCATLHQRVRVDLAAEQLHGTAVDVDPDGRLVVRTEDGRTTEVAAGDVQHLRPAGR</sequence>
<dbReference type="InterPro" id="IPR004143">
    <property type="entry name" value="BPL_LPL_catalytic"/>
</dbReference>
<dbReference type="Gene3D" id="2.30.30.100">
    <property type="match status" value="1"/>
</dbReference>
<dbReference type="SUPFAM" id="SSF55681">
    <property type="entry name" value="Class II aaRS and biotin synthetases"/>
    <property type="match status" value="1"/>
</dbReference>
<protein>
    <recommendedName>
        <fullName evidence="5">biotin--[biotin carboxyl-carrier protein] ligase</fullName>
        <ecNumber evidence="5">6.3.4.15</ecNumber>
    </recommendedName>
</protein>
<dbReference type="Proteomes" id="UP000031419">
    <property type="component" value="Unassembled WGS sequence"/>
</dbReference>
<dbReference type="Pfam" id="PF02237">
    <property type="entry name" value="BPL_C"/>
    <property type="match status" value="1"/>
</dbReference>
<reference evidence="7 8" key="1">
    <citation type="submission" date="2014-06" db="EMBL/GenBank/DDBJ databases">
        <title>Saccharopolyspora rectivirgula DSM-43113 Genome sequencing.</title>
        <authorList>
            <person name="Barrera C."/>
            <person name="Millon L."/>
            <person name="Rognon B."/>
            <person name="Zaugg C."/>
            <person name="Monod M."/>
        </authorList>
    </citation>
    <scope>NUCLEOTIDE SEQUENCE [LARGE SCALE GENOMIC DNA]</scope>
    <source>
        <strain evidence="7 8">DSM 43113</strain>
    </source>
</reference>
<keyword evidence="1" id="KW-0436">Ligase</keyword>
<accession>A0A073B3E1</accession>
<keyword evidence="8" id="KW-1185">Reference proteome</keyword>
<dbReference type="EC" id="6.3.4.15" evidence="5"/>
<evidence type="ECO:0000256" key="1">
    <source>
        <dbReference type="ARBA" id="ARBA00022598"/>
    </source>
</evidence>
<dbReference type="GO" id="GO:0005524">
    <property type="term" value="F:ATP binding"/>
    <property type="evidence" value="ECO:0007669"/>
    <property type="project" value="UniProtKB-KW"/>
</dbReference>
<dbReference type="InterPro" id="IPR008988">
    <property type="entry name" value="Transcriptional_repressor_C"/>
</dbReference>
<feature type="domain" description="BPL/LPL catalytic" evidence="6">
    <location>
        <begin position="23"/>
        <end position="204"/>
    </location>
</feature>
<dbReference type="InterPro" id="IPR045864">
    <property type="entry name" value="aa-tRNA-synth_II/BPL/LPL"/>
</dbReference>
<dbReference type="SUPFAM" id="SSF50037">
    <property type="entry name" value="C-terminal domain of transcriptional repressors"/>
    <property type="match status" value="1"/>
</dbReference>
<gene>
    <name evidence="7" type="ORF">GU90_00175</name>
</gene>
<dbReference type="STRING" id="28042.GU90_00175"/>
<dbReference type="EMBL" id="JNVU01000002">
    <property type="protein sequence ID" value="KEI46105.1"/>
    <property type="molecule type" value="Genomic_DNA"/>
</dbReference>
<proteinExistence type="predicted"/>
<dbReference type="PROSITE" id="PS51733">
    <property type="entry name" value="BPL_LPL_CATALYTIC"/>
    <property type="match status" value="1"/>
</dbReference>
<name>A0A073B3E1_9PSEU</name>
<dbReference type="InterPro" id="IPR003142">
    <property type="entry name" value="BPL_C"/>
</dbReference>
<dbReference type="CDD" id="cd16442">
    <property type="entry name" value="BPL"/>
    <property type="match status" value="1"/>
</dbReference>
<dbReference type="GO" id="GO:0005737">
    <property type="term" value="C:cytoplasm"/>
    <property type="evidence" value="ECO:0007669"/>
    <property type="project" value="TreeGrafter"/>
</dbReference>
<keyword evidence="2" id="KW-0547">Nucleotide-binding</keyword>
<evidence type="ECO:0000259" key="6">
    <source>
        <dbReference type="PROSITE" id="PS51733"/>
    </source>
</evidence>
<dbReference type="GO" id="GO:0004077">
    <property type="term" value="F:biotin--[biotin carboxyl-carrier protein] ligase activity"/>
    <property type="evidence" value="ECO:0007669"/>
    <property type="project" value="UniProtKB-EC"/>
</dbReference>
<dbReference type="NCBIfam" id="TIGR00121">
    <property type="entry name" value="birA_ligase"/>
    <property type="match status" value="1"/>
</dbReference>
<comment type="caution">
    <text evidence="7">The sequence shown here is derived from an EMBL/GenBank/DDBJ whole genome shotgun (WGS) entry which is preliminary data.</text>
</comment>
<organism evidence="7 8">
    <name type="scientific">Saccharopolyspora rectivirgula</name>
    <dbReference type="NCBI Taxonomy" id="28042"/>
    <lineage>
        <taxon>Bacteria</taxon>
        <taxon>Bacillati</taxon>
        <taxon>Actinomycetota</taxon>
        <taxon>Actinomycetes</taxon>
        <taxon>Pseudonocardiales</taxon>
        <taxon>Pseudonocardiaceae</taxon>
        <taxon>Saccharopolyspora</taxon>
    </lineage>
</organism>
<dbReference type="InterPro" id="IPR004408">
    <property type="entry name" value="Biotin_CoA_COase_ligase"/>
</dbReference>
<evidence type="ECO:0000256" key="4">
    <source>
        <dbReference type="ARBA" id="ARBA00023267"/>
    </source>
</evidence>
<keyword evidence="3" id="KW-0067">ATP-binding</keyword>
<keyword evidence="4" id="KW-0092">Biotin</keyword>
<dbReference type="PANTHER" id="PTHR12835">
    <property type="entry name" value="BIOTIN PROTEIN LIGASE"/>
    <property type="match status" value="1"/>
</dbReference>
<dbReference type="eggNOG" id="COG0340">
    <property type="taxonomic scope" value="Bacteria"/>
</dbReference>
<evidence type="ECO:0000313" key="8">
    <source>
        <dbReference type="Proteomes" id="UP000031419"/>
    </source>
</evidence>
<dbReference type="PANTHER" id="PTHR12835:SF5">
    <property type="entry name" value="BIOTIN--PROTEIN LIGASE"/>
    <property type="match status" value="1"/>
</dbReference>
<dbReference type="Gene3D" id="3.30.930.10">
    <property type="entry name" value="Bira Bifunctional Protein, Domain 2"/>
    <property type="match status" value="1"/>
</dbReference>
<evidence type="ECO:0000256" key="3">
    <source>
        <dbReference type="ARBA" id="ARBA00022840"/>
    </source>
</evidence>
<evidence type="ECO:0000313" key="7">
    <source>
        <dbReference type="EMBL" id="KEI46105.1"/>
    </source>
</evidence>
<dbReference type="AlphaFoldDB" id="A0A073B3E1"/>
<dbReference type="Pfam" id="PF03099">
    <property type="entry name" value="BPL_LplA_LipB"/>
    <property type="match status" value="1"/>
</dbReference>
<dbReference type="RefSeq" id="WP_029720576.1">
    <property type="nucleotide sequence ID" value="NZ_JAJUIW010000020.1"/>
</dbReference>
<evidence type="ECO:0000256" key="2">
    <source>
        <dbReference type="ARBA" id="ARBA00022741"/>
    </source>
</evidence>